<evidence type="ECO:0000313" key="4">
    <source>
        <dbReference type="EMBL" id="RYR54482.1"/>
    </source>
</evidence>
<reference evidence="4 5" key="1">
    <citation type="submission" date="2019-01" db="EMBL/GenBank/DDBJ databases">
        <title>Sequencing of cultivated peanut Arachis hypogaea provides insights into genome evolution and oil improvement.</title>
        <authorList>
            <person name="Chen X."/>
        </authorList>
    </citation>
    <scope>NUCLEOTIDE SEQUENCE [LARGE SCALE GENOMIC DNA]</scope>
    <source>
        <strain evidence="5">cv. Fuhuasheng</strain>
        <tissue evidence="4">Leaves</tissue>
    </source>
</reference>
<dbReference type="InterPro" id="IPR051240">
    <property type="entry name" value="Mito_RNA-Proc/Resp"/>
</dbReference>
<protein>
    <recommendedName>
        <fullName evidence="6">Pentacotripeptide-repeat region of PRORP domain-containing protein</fullName>
    </recommendedName>
</protein>
<evidence type="ECO:0000256" key="2">
    <source>
        <dbReference type="ARBA" id="ARBA00022737"/>
    </source>
</evidence>
<name>A0A445CU84_ARAHY</name>
<keyword evidence="5" id="KW-1185">Reference proteome</keyword>
<evidence type="ECO:0000256" key="1">
    <source>
        <dbReference type="ARBA" id="ARBA00007626"/>
    </source>
</evidence>
<evidence type="ECO:0000313" key="5">
    <source>
        <dbReference type="Proteomes" id="UP000289738"/>
    </source>
</evidence>
<evidence type="ECO:0000256" key="3">
    <source>
        <dbReference type="PROSITE-ProRule" id="PRU00708"/>
    </source>
</evidence>
<dbReference type="InterPro" id="IPR002885">
    <property type="entry name" value="PPR_rpt"/>
</dbReference>
<dbReference type="GO" id="GO:0003729">
    <property type="term" value="F:mRNA binding"/>
    <property type="evidence" value="ECO:0007669"/>
    <property type="project" value="TreeGrafter"/>
</dbReference>
<dbReference type="Pfam" id="PF12854">
    <property type="entry name" value="PPR_1"/>
    <property type="match status" value="2"/>
</dbReference>
<dbReference type="PANTHER" id="PTHR47933:SF8">
    <property type="entry name" value="OS02G0601600 PROTEIN"/>
    <property type="match status" value="1"/>
</dbReference>
<evidence type="ECO:0008006" key="6">
    <source>
        <dbReference type="Google" id="ProtNLM"/>
    </source>
</evidence>
<feature type="repeat" description="PPR" evidence="3">
    <location>
        <begin position="502"/>
        <end position="536"/>
    </location>
</feature>
<organism evidence="4 5">
    <name type="scientific">Arachis hypogaea</name>
    <name type="common">Peanut</name>
    <dbReference type="NCBI Taxonomy" id="3818"/>
    <lineage>
        <taxon>Eukaryota</taxon>
        <taxon>Viridiplantae</taxon>
        <taxon>Streptophyta</taxon>
        <taxon>Embryophyta</taxon>
        <taxon>Tracheophyta</taxon>
        <taxon>Spermatophyta</taxon>
        <taxon>Magnoliopsida</taxon>
        <taxon>eudicotyledons</taxon>
        <taxon>Gunneridae</taxon>
        <taxon>Pentapetalae</taxon>
        <taxon>rosids</taxon>
        <taxon>fabids</taxon>
        <taxon>Fabales</taxon>
        <taxon>Fabaceae</taxon>
        <taxon>Papilionoideae</taxon>
        <taxon>50 kb inversion clade</taxon>
        <taxon>dalbergioids sensu lato</taxon>
        <taxon>Dalbergieae</taxon>
        <taxon>Pterocarpus clade</taxon>
        <taxon>Arachis</taxon>
    </lineage>
</organism>
<dbReference type="AlphaFoldDB" id="A0A445CU84"/>
<keyword evidence="2" id="KW-0677">Repeat</keyword>
<dbReference type="NCBIfam" id="TIGR00756">
    <property type="entry name" value="PPR"/>
    <property type="match status" value="7"/>
</dbReference>
<sequence>MFSASVKRRRFAIRGEERRNIPAPFSHTLKPNPKPSQPTSPSLIAELFSSGTGCCRRQLGQSVGAVALFSSHRRTLLSSHRSSSRRRRTKDALIRWHCHREGAREFWHEEQCLELTKYADILIAKASKGNSDREILRSLFNDPACDGIHLSQNLIQRLLHRFKDDWRSALGIFKWAGLRSGFRHSPESYDMMIDILGKMKQMEKLRDFLEEMHEVGLVTLNTIAKVMRRFVGAGQWEDAVRIFDSLESLGLEKNTESMNLLLDTLCKEEFVEQAREIFLELKQHIAPNAYTFNIFIHGWCKVRRVDEAQWTIQEMKGHGCHPCVISYSTIIQCYCQEQNFDRVYELLDEMQAHGCSPNVITYTTIMSALAKAEKFEEALQVVERMRSVGCKPDTLFYNSFIYTLGRAGKVDDAMFVFKVTMPNDGVVPNTSTYNSMISMFCHYAQENRAFDTLREMQDAGLCKPDLQTYHPMIKLCFKTGKIDSWLKDILNDMVNKHHLGLDISTYTLLIHGLCRADRYKWAYSLFEDMIDQDVMPRLKTCRLLLEEVKQKNMYEASEKIEDLMKKM</sequence>
<feature type="repeat" description="PPR" evidence="3">
    <location>
        <begin position="185"/>
        <end position="219"/>
    </location>
</feature>
<dbReference type="Proteomes" id="UP000289738">
    <property type="component" value="Chromosome A06"/>
</dbReference>
<dbReference type="Pfam" id="PF01535">
    <property type="entry name" value="PPR"/>
    <property type="match status" value="1"/>
</dbReference>
<comment type="caution">
    <text evidence="4">The sequence shown here is derived from an EMBL/GenBank/DDBJ whole genome shotgun (WGS) entry which is preliminary data.</text>
</comment>
<dbReference type="EMBL" id="SDMP01000006">
    <property type="protein sequence ID" value="RYR54482.1"/>
    <property type="molecule type" value="Genomic_DNA"/>
</dbReference>
<dbReference type="Pfam" id="PF13041">
    <property type="entry name" value="PPR_2"/>
    <property type="match status" value="3"/>
</dbReference>
<gene>
    <name evidence="4" type="ORF">Ahy_A06g029771</name>
</gene>
<feature type="repeat" description="PPR" evidence="3">
    <location>
        <begin position="393"/>
        <end position="428"/>
    </location>
</feature>
<feature type="repeat" description="PPR" evidence="3">
    <location>
        <begin position="323"/>
        <end position="357"/>
    </location>
</feature>
<dbReference type="PANTHER" id="PTHR47933">
    <property type="entry name" value="PENTATRICOPEPTIDE REPEAT-CONTAINING PROTEIN 1, MITOCHONDRIAL"/>
    <property type="match status" value="1"/>
</dbReference>
<dbReference type="PROSITE" id="PS51375">
    <property type="entry name" value="PPR"/>
    <property type="match status" value="7"/>
</dbReference>
<feature type="repeat" description="PPR" evidence="3">
    <location>
        <begin position="429"/>
        <end position="463"/>
    </location>
</feature>
<dbReference type="InterPro" id="IPR011990">
    <property type="entry name" value="TPR-like_helical_dom_sf"/>
</dbReference>
<dbReference type="Gene3D" id="1.25.40.10">
    <property type="entry name" value="Tetratricopeptide repeat domain"/>
    <property type="match status" value="4"/>
</dbReference>
<feature type="repeat" description="PPR" evidence="3">
    <location>
        <begin position="358"/>
        <end position="392"/>
    </location>
</feature>
<comment type="similarity">
    <text evidence="1">Belongs to the PPR family. P subfamily.</text>
</comment>
<feature type="repeat" description="PPR" evidence="3">
    <location>
        <begin position="288"/>
        <end position="322"/>
    </location>
</feature>
<proteinExistence type="inferred from homology"/>
<accession>A0A445CU84</accession>